<gene>
    <name evidence="2" type="ORF">LUZ63_018719</name>
</gene>
<evidence type="ECO:0000313" key="3">
    <source>
        <dbReference type="Proteomes" id="UP001151287"/>
    </source>
</evidence>
<dbReference type="PANTHER" id="PTHR47273">
    <property type="entry name" value="EXPRESSED PROTEIN"/>
    <property type="match status" value="1"/>
</dbReference>
<comment type="caution">
    <text evidence="2">The sequence shown here is derived from an EMBL/GenBank/DDBJ whole genome shotgun (WGS) entry which is preliminary data.</text>
</comment>
<evidence type="ECO:0000256" key="1">
    <source>
        <dbReference type="SAM" id="SignalP"/>
    </source>
</evidence>
<dbReference type="AlphaFoldDB" id="A0A9Q0HIE7"/>
<keyword evidence="1" id="KW-0732">Signal</keyword>
<dbReference type="PANTHER" id="PTHR47273:SF6">
    <property type="entry name" value="POLLEN OLE E 1 ALLERGEN AND EXTENSIN FAMILY PROTEIN"/>
    <property type="match status" value="1"/>
</dbReference>
<sequence length="210" mass="23136">MEKHQTPLLLHGHRKFKTISMAVLLFLFLHLLGFAEAVADISITDENPLVRLSRTELSRIAGYGEERLSSVLVIGTLDCGVCIAPGSRLLSVHVPGAKIAVACKTEGETKKTNWTYGTTDEYGEFMIDLPSKLHATPNLEESCVVRILKVPSTSHCRIRTLLNSHRIKLSSVGNGIRVYTAGTIQMSSKSRPSHRCTKMDNASHQLEEAL</sequence>
<feature type="chain" id="PRO_5040408434" description="Pollen Ole e 1 allergen and extensin family protein" evidence="1">
    <location>
        <begin position="38"/>
        <end position="210"/>
    </location>
</feature>
<evidence type="ECO:0000313" key="2">
    <source>
        <dbReference type="EMBL" id="KAJ1687329.1"/>
    </source>
</evidence>
<dbReference type="Proteomes" id="UP001151287">
    <property type="component" value="Unassembled WGS sequence"/>
</dbReference>
<protein>
    <recommendedName>
        <fullName evidence="4">Pollen Ole e 1 allergen and extensin family protein</fullName>
    </recommendedName>
</protein>
<dbReference type="Pfam" id="PF01190">
    <property type="entry name" value="Pollen_Ole_e_1"/>
    <property type="match status" value="1"/>
</dbReference>
<feature type="signal peptide" evidence="1">
    <location>
        <begin position="1"/>
        <end position="37"/>
    </location>
</feature>
<proteinExistence type="predicted"/>
<organism evidence="2 3">
    <name type="scientific">Rhynchospora breviuscula</name>
    <dbReference type="NCBI Taxonomy" id="2022672"/>
    <lineage>
        <taxon>Eukaryota</taxon>
        <taxon>Viridiplantae</taxon>
        <taxon>Streptophyta</taxon>
        <taxon>Embryophyta</taxon>
        <taxon>Tracheophyta</taxon>
        <taxon>Spermatophyta</taxon>
        <taxon>Magnoliopsida</taxon>
        <taxon>Liliopsida</taxon>
        <taxon>Poales</taxon>
        <taxon>Cyperaceae</taxon>
        <taxon>Cyperoideae</taxon>
        <taxon>Rhynchosporeae</taxon>
        <taxon>Rhynchospora</taxon>
    </lineage>
</organism>
<accession>A0A9Q0HIE7</accession>
<evidence type="ECO:0008006" key="4">
    <source>
        <dbReference type="Google" id="ProtNLM"/>
    </source>
</evidence>
<reference evidence="2" key="1">
    <citation type="journal article" date="2022" name="Cell">
        <title>Repeat-based holocentromeres influence genome architecture and karyotype evolution.</title>
        <authorList>
            <person name="Hofstatter P.G."/>
            <person name="Thangavel G."/>
            <person name="Lux T."/>
            <person name="Neumann P."/>
            <person name="Vondrak T."/>
            <person name="Novak P."/>
            <person name="Zhang M."/>
            <person name="Costa L."/>
            <person name="Castellani M."/>
            <person name="Scott A."/>
            <person name="Toegelov H."/>
            <person name="Fuchs J."/>
            <person name="Mata-Sucre Y."/>
            <person name="Dias Y."/>
            <person name="Vanzela A.L.L."/>
            <person name="Huettel B."/>
            <person name="Almeida C.C.S."/>
            <person name="Simkova H."/>
            <person name="Souza G."/>
            <person name="Pedrosa-Harand A."/>
            <person name="Macas J."/>
            <person name="Mayer K.F.X."/>
            <person name="Houben A."/>
            <person name="Marques A."/>
        </authorList>
    </citation>
    <scope>NUCLEOTIDE SEQUENCE</scope>
    <source>
        <strain evidence="2">RhyBre1mFocal</strain>
    </source>
</reference>
<dbReference type="OrthoDB" id="744797at2759"/>
<dbReference type="EMBL" id="JAMQYH010000005">
    <property type="protein sequence ID" value="KAJ1687329.1"/>
    <property type="molecule type" value="Genomic_DNA"/>
</dbReference>
<name>A0A9Q0HIE7_9POAL</name>
<keyword evidence="3" id="KW-1185">Reference proteome</keyword>